<accession>A0A8S9KN28</accession>
<dbReference type="InterPro" id="IPR002156">
    <property type="entry name" value="RNaseH_domain"/>
</dbReference>
<dbReference type="PANTHER" id="PTHR47074">
    <property type="entry name" value="BNAC02G40300D PROTEIN"/>
    <property type="match status" value="1"/>
</dbReference>
<sequence>MAEALAIWCALLHVSSLNFKFIWLRSDSQGLITAINSTRRLIELFGILSDVALLISSSFLSVLVFFVYRNLDGRADALAKHIRSVSILSNSSQNLARHEVPLSLISAPYSQSRSSGMLNVEAFSLLTTAVLLLPNERLIRVE</sequence>
<dbReference type="InterPro" id="IPR044730">
    <property type="entry name" value="RNase_H-like_dom_plant"/>
</dbReference>
<dbReference type="Pfam" id="PF13456">
    <property type="entry name" value="RVT_3"/>
    <property type="match status" value="1"/>
</dbReference>
<proteinExistence type="predicted"/>
<comment type="caution">
    <text evidence="3">The sequence shown here is derived from an EMBL/GenBank/DDBJ whole genome shotgun (WGS) entry which is preliminary data.</text>
</comment>
<evidence type="ECO:0000256" key="1">
    <source>
        <dbReference type="SAM" id="Phobius"/>
    </source>
</evidence>
<dbReference type="Gene3D" id="3.30.420.10">
    <property type="entry name" value="Ribonuclease H-like superfamily/Ribonuclease H"/>
    <property type="match status" value="1"/>
</dbReference>
<keyword evidence="1" id="KW-0472">Membrane</keyword>
<dbReference type="GO" id="GO:0004523">
    <property type="term" value="F:RNA-DNA hybrid ribonuclease activity"/>
    <property type="evidence" value="ECO:0007669"/>
    <property type="project" value="InterPro"/>
</dbReference>
<evidence type="ECO:0000313" key="3">
    <source>
        <dbReference type="EMBL" id="KAF2595442.1"/>
    </source>
</evidence>
<reference evidence="3" key="1">
    <citation type="submission" date="2019-12" db="EMBL/GenBank/DDBJ databases">
        <title>Genome sequencing and annotation of Brassica cretica.</title>
        <authorList>
            <person name="Studholme D.J."/>
            <person name="Sarris P.F."/>
        </authorList>
    </citation>
    <scope>NUCLEOTIDE SEQUENCE</scope>
    <source>
        <strain evidence="3">PFS-102/07</strain>
        <tissue evidence="3">Leaf</tissue>
    </source>
</reference>
<protein>
    <recommendedName>
        <fullName evidence="2">RNase H type-1 domain-containing protein</fullName>
    </recommendedName>
</protein>
<keyword evidence="1" id="KW-0812">Transmembrane</keyword>
<feature type="transmembrane region" description="Helical" evidence="1">
    <location>
        <begin position="44"/>
        <end position="68"/>
    </location>
</feature>
<dbReference type="CDD" id="cd06222">
    <property type="entry name" value="RNase_H_like"/>
    <property type="match status" value="1"/>
</dbReference>
<organism evidence="3">
    <name type="scientific">Brassica cretica</name>
    <name type="common">Mustard</name>
    <dbReference type="NCBI Taxonomy" id="69181"/>
    <lineage>
        <taxon>Eukaryota</taxon>
        <taxon>Viridiplantae</taxon>
        <taxon>Streptophyta</taxon>
        <taxon>Embryophyta</taxon>
        <taxon>Tracheophyta</taxon>
        <taxon>Spermatophyta</taxon>
        <taxon>Magnoliopsida</taxon>
        <taxon>eudicotyledons</taxon>
        <taxon>Gunneridae</taxon>
        <taxon>Pentapetalae</taxon>
        <taxon>rosids</taxon>
        <taxon>malvids</taxon>
        <taxon>Brassicales</taxon>
        <taxon>Brassicaceae</taxon>
        <taxon>Brassiceae</taxon>
        <taxon>Brassica</taxon>
    </lineage>
</organism>
<dbReference type="InterPro" id="IPR012337">
    <property type="entry name" value="RNaseH-like_sf"/>
</dbReference>
<evidence type="ECO:0000259" key="2">
    <source>
        <dbReference type="Pfam" id="PF13456"/>
    </source>
</evidence>
<gene>
    <name evidence="3" type="ORF">F2Q70_00042407</name>
</gene>
<name>A0A8S9KN28_BRACR</name>
<dbReference type="EMBL" id="QGKY02000164">
    <property type="protein sequence ID" value="KAF2595442.1"/>
    <property type="molecule type" value="Genomic_DNA"/>
</dbReference>
<dbReference type="SUPFAM" id="SSF53098">
    <property type="entry name" value="Ribonuclease H-like"/>
    <property type="match status" value="1"/>
</dbReference>
<dbReference type="PANTHER" id="PTHR47074:SF49">
    <property type="entry name" value="POLYNUCLEOTIDYL TRANSFERASE, RIBONUCLEASE H-LIKE SUPERFAMILY PROTEIN"/>
    <property type="match status" value="1"/>
</dbReference>
<keyword evidence="1" id="KW-1133">Transmembrane helix</keyword>
<dbReference type="InterPro" id="IPR036397">
    <property type="entry name" value="RNaseH_sf"/>
</dbReference>
<dbReference type="InterPro" id="IPR052929">
    <property type="entry name" value="RNase_H-like_EbsB-rel"/>
</dbReference>
<feature type="domain" description="RNase H type-1" evidence="2">
    <location>
        <begin position="1"/>
        <end position="81"/>
    </location>
</feature>
<dbReference type="GO" id="GO:0003676">
    <property type="term" value="F:nucleic acid binding"/>
    <property type="evidence" value="ECO:0007669"/>
    <property type="project" value="InterPro"/>
</dbReference>
<dbReference type="AlphaFoldDB" id="A0A8S9KN28"/>